<organism evidence="1 2">
    <name type="scientific">Thelephora ganbajun</name>
    <name type="common">Ganba fungus</name>
    <dbReference type="NCBI Taxonomy" id="370292"/>
    <lineage>
        <taxon>Eukaryota</taxon>
        <taxon>Fungi</taxon>
        <taxon>Dikarya</taxon>
        <taxon>Basidiomycota</taxon>
        <taxon>Agaricomycotina</taxon>
        <taxon>Agaricomycetes</taxon>
        <taxon>Thelephorales</taxon>
        <taxon>Thelephoraceae</taxon>
        <taxon>Thelephora</taxon>
    </lineage>
</organism>
<evidence type="ECO:0000313" key="1">
    <source>
        <dbReference type="EMBL" id="KAF9653006.1"/>
    </source>
</evidence>
<protein>
    <submittedName>
        <fullName evidence="1">Uncharacterized protein</fullName>
    </submittedName>
</protein>
<keyword evidence="2" id="KW-1185">Reference proteome</keyword>
<evidence type="ECO:0000313" key="2">
    <source>
        <dbReference type="Proteomes" id="UP000886501"/>
    </source>
</evidence>
<reference evidence="1" key="2">
    <citation type="journal article" date="2020" name="Nat. Commun.">
        <title>Large-scale genome sequencing of mycorrhizal fungi provides insights into the early evolution of symbiotic traits.</title>
        <authorList>
            <person name="Miyauchi S."/>
            <person name="Kiss E."/>
            <person name="Kuo A."/>
            <person name="Drula E."/>
            <person name="Kohler A."/>
            <person name="Sanchez-Garcia M."/>
            <person name="Morin E."/>
            <person name="Andreopoulos B."/>
            <person name="Barry K.W."/>
            <person name="Bonito G."/>
            <person name="Buee M."/>
            <person name="Carver A."/>
            <person name="Chen C."/>
            <person name="Cichocki N."/>
            <person name="Clum A."/>
            <person name="Culley D."/>
            <person name="Crous P.W."/>
            <person name="Fauchery L."/>
            <person name="Girlanda M."/>
            <person name="Hayes R.D."/>
            <person name="Keri Z."/>
            <person name="LaButti K."/>
            <person name="Lipzen A."/>
            <person name="Lombard V."/>
            <person name="Magnuson J."/>
            <person name="Maillard F."/>
            <person name="Murat C."/>
            <person name="Nolan M."/>
            <person name="Ohm R.A."/>
            <person name="Pangilinan J."/>
            <person name="Pereira M.F."/>
            <person name="Perotto S."/>
            <person name="Peter M."/>
            <person name="Pfister S."/>
            <person name="Riley R."/>
            <person name="Sitrit Y."/>
            <person name="Stielow J.B."/>
            <person name="Szollosi G."/>
            <person name="Zifcakova L."/>
            <person name="Stursova M."/>
            <person name="Spatafora J.W."/>
            <person name="Tedersoo L."/>
            <person name="Vaario L.M."/>
            <person name="Yamada A."/>
            <person name="Yan M."/>
            <person name="Wang P."/>
            <person name="Xu J."/>
            <person name="Bruns T."/>
            <person name="Baldrian P."/>
            <person name="Vilgalys R."/>
            <person name="Dunand C."/>
            <person name="Henrissat B."/>
            <person name="Grigoriev I.V."/>
            <person name="Hibbett D."/>
            <person name="Nagy L.G."/>
            <person name="Martin F.M."/>
        </authorList>
    </citation>
    <scope>NUCLEOTIDE SEQUENCE</scope>
    <source>
        <strain evidence="1">P2</strain>
    </source>
</reference>
<name>A0ACB6ZUA0_THEGA</name>
<sequence length="311" mass="34810">MSRPRSVPSTTAPDRMDTSSSPEISKLESQIQALTDLSTRLQQLRDVPAWLYKSPNSMMPMEPIREQFENLRQLGTNLTSEIVQEALKAARESEERDKSELTLKYRTDTNKAKLRTPSPDSPRYYESSLTKVSVPFPTLVGDSIPLTLAGLPDYIRNFNKASAPSKLSVWVPTRAEMGKLQDPVTVRLILPDILVAHCVLSTPTSRKGLSVETVTMSGPREQTKPHSQSEYTVYQKVSQQIVKMVQTYPQVSFQQLMSLLLSYENLFVTSCSLCSRILSLEAHIPPVARVWVEGDGAGGRWDSRHVTCLQA</sequence>
<gene>
    <name evidence="1" type="ORF">BDM02DRAFT_2425280</name>
</gene>
<proteinExistence type="predicted"/>
<comment type="caution">
    <text evidence="1">The sequence shown here is derived from an EMBL/GenBank/DDBJ whole genome shotgun (WGS) entry which is preliminary data.</text>
</comment>
<dbReference type="EMBL" id="MU117966">
    <property type="protein sequence ID" value="KAF9653006.1"/>
    <property type="molecule type" value="Genomic_DNA"/>
</dbReference>
<reference evidence="1" key="1">
    <citation type="submission" date="2019-10" db="EMBL/GenBank/DDBJ databases">
        <authorList>
            <consortium name="DOE Joint Genome Institute"/>
            <person name="Kuo A."/>
            <person name="Miyauchi S."/>
            <person name="Kiss E."/>
            <person name="Drula E."/>
            <person name="Kohler A."/>
            <person name="Sanchez-Garcia M."/>
            <person name="Andreopoulos B."/>
            <person name="Barry K.W."/>
            <person name="Bonito G."/>
            <person name="Buee M."/>
            <person name="Carver A."/>
            <person name="Chen C."/>
            <person name="Cichocki N."/>
            <person name="Clum A."/>
            <person name="Culley D."/>
            <person name="Crous P.W."/>
            <person name="Fauchery L."/>
            <person name="Girlanda M."/>
            <person name="Hayes R."/>
            <person name="Keri Z."/>
            <person name="Labutti K."/>
            <person name="Lipzen A."/>
            <person name="Lombard V."/>
            <person name="Magnuson J."/>
            <person name="Maillard F."/>
            <person name="Morin E."/>
            <person name="Murat C."/>
            <person name="Nolan M."/>
            <person name="Ohm R."/>
            <person name="Pangilinan J."/>
            <person name="Pereira M."/>
            <person name="Perotto S."/>
            <person name="Peter M."/>
            <person name="Riley R."/>
            <person name="Sitrit Y."/>
            <person name="Stielow B."/>
            <person name="Szollosi G."/>
            <person name="Zifcakova L."/>
            <person name="Stursova M."/>
            <person name="Spatafora J.W."/>
            <person name="Tedersoo L."/>
            <person name="Vaario L.-M."/>
            <person name="Yamada A."/>
            <person name="Yan M."/>
            <person name="Wang P."/>
            <person name="Xu J."/>
            <person name="Bruns T."/>
            <person name="Baldrian P."/>
            <person name="Vilgalys R."/>
            <person name="Henrissat B."/>
            <person name="Grigoriev I.V."/>
            <person name="Hibbett D."/>
            <person name="Nagy L.G."/>
            <person name="Martin F.M."/>
        </authorList>
    </citation>
    <scope>NUCLEOTIDE SEQUENCE</scope>
    <source>
        <strain evidence="1">P2</strain>
    </source>
</reference>
<accession>A0ACB6ZUA0</accession>
<dbReference type="Proteomes" id="UP000886501">
    <property type="component" value="Unassembled WGS sequence"/>
</dbReference>